<reference evidence="3" key="1">
    <citation type="journal article" date="2023" name="PhytoFront">
        <title>Draft Genome Resources of Seven Strains of Tilletia horrida, Causal Agent of Kernel Smut of Rice.</title>
        <authorList>
            <person name="Khanal S."/>
            <person name="Antony Babu S."/>
            <person name="Zhou X.G."/>
        </authorList>
    </citation>
    <scope>NUCLEOTIDE SEQUENCE</scope>
    <source>
        <strain evidence="3">TX3</strain>
    </source>
</reference>
<feature type="compositionally biased region" description="Low complexity" evidence="2">
    <location>
        <begin position="931"/>
        <end position="940"/>
    </location>
</feature>
<dbReference type="SMART" id="SM00028">
    <property type="entry name" value="TPR"/>
    <property type="match status" value="3"/>
</dbReference>
<dbReference type="EMBL" id="JAPDMQ010000184">
    <property type="protein sequence ID" value="KAK0531506.1"/>
    <property type="molecule type" value="Genomic_DNA"/>
</dbReference>
<proteinExistence type="predicted"/>
<dbReference type="Gene3D" id="1.25.40.10">
    <property type="entry name" value="Tetratricopeptide repeat domain"/>
    <property type="match status" value="1"/>
</dbReference>
<organism evidence="3 4">
    <name type="scientific">Tilletia horrida</name>
    <dbReference type="NCBI Taxonomy" id="155126"/>
    <lineage>
        <taxon>Eukaryota</taxon>
        <taxon>Fungi</taxon>
        <taxon>Dikarya</taxon>
        <taxon>Basidiomycota</taxon>
        <taxon>Ustilaginomycotina</taxon>
        <taxon>Exobasidiomycetes</taxon>
        <taxon>Tilletiales</taxon>
        <taxon>Tilletiaceae</taxon>
        <taxon>Tilletia</taxon>
    </lineage>
</organism>
<evidence type="ECO:0008006" key="5">
    <source>
        <dbReference type="Google" id="ProtNLM"/>
    </source>
</evidence>
<feature type="compositionally biased region" description="Low complexity" evidence="2">
    <location>
        <begin position="1162"/>
        <end position="1184"/>
    </location>
</feature>
<feature type="region of interest" description="Disordered" evidence="2">
    <location>
        <begin position="1155"/>
        <end position="1185"/>
    </location>
</feature>
<dbReference type="InterPro" id="IPR019734">
    <property type="entry name" value="TPR_rpt"/>
</dbReference>
<feature type="compositionally biased region" description="Low complexity" evidence="2">
    <location>
        <begin position="55"/>
        <end position="91"/>
    </location>
</feature>
<dbReference type="AlphaFoldDB" id="A0AAN6GB76"/>
<dbReference type="InterPro" id="IPR051966">
    <property type="entry name" value="RPAP3"/>
</dbReference>
<evidence type="ECO:0000313" key="4">
    <source>
        <dbReference type="Proteomes" id="UP001176521"/>
    </source>
</evidence>
<feature type="compositionally biased region" description="Basic and acidic residues" evidence="2">
    <location>
        <begin position="914"/>
        <end position="923"/>
    </location>
</feature>
<dbReference type="PANTHER" id="PTHR46423">
    <property type="entry name" value="RNA POLYMERASE II-ASSOCIATED PROTEIN 3"/>
    <property type="match status" value="1"/>
</dbReference>
<protein>
    <recommendedName>
        <fullName evidence="5">RNA-polymerase II-associated protein 3-like C-terminal domain-containing protein</fullName>
    </recommendedName>
</protein>
<gene>
    <name evidence="3" type="ORF">OC842_003601</name>
</gene>
<name>A0AAN6GB76_9BASI</name>
<dbReference type="SUPFAM" id="SSF48452">
    <property type="entry name" value="TPR-like"/>
    <property type="match status" value="1"/>
</dbReference>
<feature type="region of interest" description="Disordered" evidence="2">
    <location>
        <begin position="389"/>
        <end position="439"/>
    </location>
</feature>
<feature type="compositionally biased region" description="Acidic residues" evidence="2">
    <location>
        <begin position="126"/>
        <end position="135"/>
    </location>
</feature>
<evidence type="ECO:0000256" key="2">
    <source>
        <dbReference type="SAM" id="MobiDB-lite"/>
    </source>
</evidence>
<feature type="region of interest" description="Disordered" evidence="2">
    <location>
        <begin position="1"/>
        <end position="135"/>
    </location>
</feature>
<keyword evidence="4" id="KW-1185">Reference proteome</keyword>
<feature type="compositionally biased region" description="Basic and acidic residues" evidence="2">
    <location>
        <begin position="112"/>
        <end position="125"/>
    </location>
</feature>
<dbReference type="GO" id="GO:0101031">
    <property type="term" value="C:protein folding chaperone complex"/>
    <property type="evidence" value="ECO:0007669"/>
    <property type="project" value="TreeGrafter"/>
</dbReference>
<keyword evidence="1" id="KW-0802">TPR repeat</keyword>
<comment type="caution">
    <text evidence="3">The sequence shown here is derived from an EMBL/GenBank/DDBJ whole genome shotgun (WGS) entry which is preliminary data.</text>
</comment>
<feature type="region of interest" description="Disordered" evidence="2">
    <location>
        <begin position="534"/>
        <end position="556"/>
    </location>
</feature>
<evidence type="ECO:0000313" key="3">
    <source>
        <dbReference type="EMBL" id="KAK0531506.1"/>
    </source>
</evidence>
<dbReference type="Proteomes" id="UP001176521">
    <property type="component" value="Unassembled WGS sequence"/>
</dbReference>
<evidence type="ECO:0000256" key="1">
    <source>
        <dbReference type="ARBA" id="ARBA00022803"/>
    </source>
</evidence>
<accession>A0AAN6GB76</accession>
<dbReference type="InterPro" id="IPR011990">
    <property type="entry name" value="TPR-like_helical_dom_sf"/>
</dbReference>
<feature type="region of interest" description="Disordered" evidence="2">
    <location>
        <begin position="149"/>
        <end position="221"/>
    </location>
</feature>
<feature type="compositionally biased region" description="Acidic residues" evidence="2">
    <location>
        <begin position="149"/>
        <end position="166"/>
    </location>
</feature>
<dbReference type="PANTHER" id="PTHR46423:SF1">
    <property type="entry name" value="RNA POLYMERASE II-ASSOCIATED PROTEIN 3"/>
    <property type="match status" value="1"/>
</dbReference>
<feature type="region of interest" description="Disordered" evidence="2">
    <location>
        <begin position="906"/>
        <end position="971"/>
    </location>
</feature>
<feature type="compositionally biased region" description="Low complexity" evidence="2">
    <location>
        <begin position="200"/>
        <end position="209"/>
    </location>
</feature>
<sequence>MARGRNNKLRKGERAAAKMGMPVSPLDKLPTPAASTRSRLTATIEEKKQLQQVTAHASPSSASASASGLPAVASASSSKLAAGSAAGASSGRGKDYAGRGRRLNSYLADIWGKNEDGYGDDKYYYGDEDDNHYYDEEDELEDDDAYYEEDELDDDDDDWADEDEDVPGPRSTAHQYGWGRRDKEAASKSKLSKPLPPSSLKPKSASTKKGSPPDPLDDEDLCDHTSLIASRMRTVNSLLTDIFTASFKMALPSLYRGMVYNLQEEIMRDKLMAMIDNGVSPKSIRTMASDPLYRQGIHSQLKHACEDELADVVLRLSTEDAFDLLCDLAMRHGRNLRLWGPPCACSFSHCLPCLERLVNTVRTTPPPKDYSLYSNPTMDSTSRLAIAAATAKANEQDKAKSAGNKGKGKKGVKPPQKGSTALTKPGAAASSSAPAAPRPRSKLARIDLMDWVAGLIEADWVDKRRDWSDPDAWEADVWAAWQTLNDVVWEVADEIEPLSLERVSVFLAGLGKMNGLDLYYAVVTRELTYNPTATRKKPAHAPSWLETEDKPKTPPAKVVAEAISWEGIYDRMKKETRELRRKQRAEQRGKARADGPDAGVKIAAQMRGDAIYVTYSADADADAEDEDDVEGSDYRRALARAVREQGNSAYASGSYFDAVDHYTRAIGYDMTEPIYPLNRAACLLKLRLFEDAEKDCTAAIRLDPDNHKAYFRRGASRAGMGKISLARQDFDKVLELHVGTPEACDELRKLADRLIAEAPSRLTSGDAGKKATAGAAAAAPSTTSAAQRDLPALSGGLAMKVTAQVVENMLDEQAAWLKADLKRQAREDTKERARKRRLKMELEAALAAPDPPPPAAGEETEELKAMRVQWGEDRRMAATALLQSLDGEGSLEELLTTAMLSCVNAPGAAGTASDSDRSRHPRDDDADDSDVVAPSSATSDMPQGGGVNANLDASGGDGKRSRSVTSNGSAMDAKQAMAAVALRQAELDEIQRQVSEMREALSGPYAPQDPQQRLQELAAIQQRQDTAAAAAAAAAATADGYDAEDEEDEGVRALLTNPSETVACWTTFAFVFSLIVAQKTGINVPERLGFVRQYNPAGAAAKAGAAAGGLVGACGTQAAVAPITSAEFRAAATQEEEEEEDSLLAELRRAAEAKKLGGTGGAANANSTPSTATTAAPATKTSTSMSDTLELLRSVPLEDHLDRIVNFLRQPEVQPVLAV</sequence>